<feature type="signal peptide" evidence="1">
    <location>
        <begin position="1"/>
        <end position="25"/>
    </location>
</feature>
<dbReference type="Proteomes" id="UP000242930">
    <property type="component" value="Unassembled WGS sequence"/>
</dbReference>
<evidence type="ECO:0000313" key="2">
    <source>
        <dbReference type="EMBL" id="SEJ06014.1"/>
    </source>
</evidence>
<proteinExistence type="predicted"/>
<dbReference type="RefSeq" id="WP_090308737.1">
    <property type="nucleotide sequence ID" value="NZ_FNZE01000004.1"/>
</dbReference>
<evidence type="ECO:0000313" key="3">
    <source>
        <dbReference type="Proteomes" id="UP000242930"/>
    </source>
</evidence>
<feature type="chain" id="PRO_5017377159" description="PXPV repeat-containing protein" evidence="1">
    <location>
        <begin position="26"/>
        <end position="101"/>
    </location>
</feature>
<dbReference type="AlphaFoldDB" id="A0A1H6VSE6"/>
<evidence type="ECO:0000256" key="1">
    <source>
        <dbReference type="SAM" id="SignalP"/>
    </source>
</evidence>
<evidence type="ECO:0008006" key="4">
    <source>
        <dbReference type="Google" id="ProtNLM"/>
    </source>
</evidence>
<dbReference type="EMBL" id="FNZE01000004">
    <property type="protein sequence ID" value="SEJ06014.1"/>
    <property type="molecule type" value="Genomic_DNA"/>
</dbReference>
<protein>
    <recommendedName>
        <fullName evidence="4">PXPV repeat-containing protein</fullName>
    </recommendedName>
</protein>
<organism evidence="2 3">
    <name type="scientific">Pseudomonas linyingensis</name>
    <dbReference type="NCBI Taxonomy" id="915471"/>
    <lineage>
        <taxon>Bacteria</taxon>
        <taxon>Pseudomonadati</taxon>
        <taxon>Pseudomonadota</taxon>
        <taxon>Gammaproteobacteria</taxon>
        <taxon>Pseudomonadales</taxon>
        <taxon>Pseudomonadaceae</taxon>
        <taxon>Pseudomonas</taxon>
    </lineage>
</organism>
<keyword evidence="1" id="KW-0732">Signal</keyword>
<name>A0A1H6VSE6_9PSED</name>
<sequence>MLSRLVLVIALLAGVALFIQSPAHASDRDGYYRHDRYVEVHRAPAYYYEPRPVYRDRHYRPAPIYRDAPRYRHERYRRAHRHDHHHRRHHRDHYYYSDRRW</sequence>
<keyword evidence="3" id="KW-1185">Reference proteome</keyword>
<accession>A0A1H6VSE6</accession>
<reference evidence="3" key="1">
    <citation type="submission" date="2016-10" db="EMBL/GenBank/DDBJ databases">
        <authorList>
            <person name="Varghese N."/>
            <person name="Submissions S."/>
        </authorList>
    </citation>
    <scope>NUCLEOTIDE SEQUENCE [LARGE SCALE GENOMIC DNA]</scope>
    <source>
        <strain evidence="3">LMG 25967</strain>
    </source>
</reference>
<gene>
    <name evidence="2" type="ORF">SAMN05216201_104155</name>
</gene>